<proteinExistence type="predicted"/>
<dbReference type="GeneID" id="93659459"/>
<keyword evidence="4" id="KW-1185">Reference proteome</keyword>
<name>A0ABQ1DRS6_PSECI</name>
<reference evidence="3 4" key="1">
    <citation type="submission" date="2020-05" db="EMBL/GenBank/DDBJ databases">
        <title>Genetic diversity of Pseudomonas cichorii.</title>
        <authorList>
            <person name="Tani S."/>
            <person name="Yagi H."/>
            <person name="Hashimoto S."/>
            <person name="Iiyama K."/>
            <person name="Furuya N."/>
        </authorList>
    </citation>
    <scope>NUCLEOTIDE SEQUENCE [LARGE SCALE GENOMIC DNA]</scope>
    <source>
        <strain evidence="3 4">LMG 2162</strain>
    </source>
</reference>
<dbReference type="RefSeq" id="WP_025260353.1">
    <property type="nucleotide sequence ID" value="NZ_BLWA01000011.1"/>
</dbReference>
<dbReference type="Pfam" id="PF07045">
    <property type="entry name" value="DUF1330"/>
    <property type="match status" value="1"/>
</dbReference>
<dbReference type="Gene3D" id="3.30.70.100">
    <property type="match status" value="1"/>
</dbReference>
<dbReference type="InterPro" id="IPR010753">
    <property type="entry name" value="DUF1330"/>
</dbReference>
<accession>A0ABQ1DRS6</accession>
<comment type="caution">
    <text evidence="3">The sequence shown here is derived from an EMBL/GenBank/DDBJ whole genome shotgun (WGS) entry which is preliminary data.</text>
</comment>
<dbReference type="EMBL" id="BLWA01000011">
    <property type="protein sequence ID" value="GFM93733.1"/>
    <property type="molecule type" value="Genomic_DNA"/>
</dbReference>
<organism evidence="3 4">
    <name type="scientific">Pseudomonas cichorii</name>
    <dbReference type="NCBI Taxonomy" id="36746"/>
    <lineage>
        <taxon>Bacteria</taxon>
        <taxon>Pseudomonadati</taxon>
        <taxon>Pseudomonadota</taxon>
        <taxon>Gammaproteobacteria</taxon>
        <taxon>Pseudomonadales</taxon>
        <taxon>Pseudomonadaceae</taxon>
        <taxon>Pseudomonas</taxon>
    </lineage>
</organism>
<dbReference type="InterPro" id="IPR011008">
    <property type="entry name" value="Dimeric_a/b-barrel"/>
</dbReference>
<protein>
    <recommendedName>
        <fullName evidence="2">DUF1330 domain-containing protein</fullName>
    </recommendedName>
</protein>
<dbReference type="PANTHER" id="PTHR41521:SF4">
    <property type="entry name" value="BLR0684 PROTEIN"/>
    <property type="match status" value="1"/>
</dbReference>
<feature type="domain" description="DUF1330" evidence="2">
    <location>
        <begin position="32"/>
        <end position="124"/>
    </location>
</feature>
<sequence length="130" mass="14232">MKKLACLTLLAVTSLAMGAAFAQTPAPAKPMAYYVAEFEPTTPGAIKPYSDRVEDTFKPFGGRFIVRGGEVDALEGEKPMGRMVVIAFDTIEQARAWYRSPAYEAIRPIRHKAGKTNVYIVQGIQAPLPQ</sequence>
<evidence type="ECO:0000313" key="4">
    <source>
        <dbReference type="Proteomes" id="UP000614982"/>
    </source>
</evidence>
<feature type="chain" id="PRO_5047123702" description="DUF1330 domain-containing protein" evidence="1">
    <location>
        <begin position="23"/>
        <end position="130"/>
    </location>
</feature>
<evidence type="ECO:0000313" key="3">
    <source>
        <dbReference type="EMBL" id="GFM93733.1"/>
    </source>
</evidence>
<dbReference type="PANTHER" id="PTHR41521">
    <property type="match status" value="1"/>
</dbReference>
<dbReference type="SUPFAM" id="SSF54909">
    <property type="entry name" value="Dimeric alpha+beta barrel"/>
    <property type="match status" value="1"/>
</dbReference>
<feature type="signal peptide" evidence="1">
    <location>
        <begin position="1"/>
        <end position="22"/>
    </location>
</feature>
<keyword evidence="1" id="KW-0732">Signal</keyword>
<evidence type="ECO:0000256" key="1">
    <source>
        <dbReference type="SAM" id="SignalP"/>
    </source>
</evidence>
<gene>
    <name evidence="3" type="ORF">PSCICP_37050</name>
</gene>
<evidence type="ECO:0000259" key="2">
    <source>
        <dbReference type="Pfam" id="PF07045"/>
    </source>
</evidence>
<dbReference type="Proteomes" id="UP000614982">
    <property type="component" value="Unassembled WGS sequence"/>
</dbReference>